<feature type="signal peptide" evidence="1">
    <location>
        <begin position="1"/>
        <end position="16"/>
    </location>
</feature>
<dbReference type="EMBL" id="CVRI01000061">
    <property type="protein sequence ID" value="CRL04078.1"/>
    <property type="molecule type" value="Genomic_DNA"/>
</dbReference>
<protein>
    <submittedName>
        <fullName evidence="2">CLUMA_CG017191, isoform A</fullName>
    </submittedName>
</protein>
<evidence type="ECO:0000313" key="2">
    <source>
        <dbReference type="EMBL" id="CRL04078.1"/>
    </source>
</evidence>
<organism evidence="2 3">
    <name type="scientific">Clunio marinus</name>
    <dbReference type="NCBI Taxonomy" id="568069"/>
    <lineage>
        <taxon>Eukaryota</taxon>
        <taxon>Metazoa</taxon>
        <taxon>Ecdysozoa</taxon>
        <taxon>Arthropoda</taxon>
        <taxon>Hexapoda</taxon>
        <taxon>Insecta</taxon>
        <taxon>Pterygota</taxon>
        <taxon>Neoptera</taxon>
        <taxon>Endopterygota</taxon>
        <taxon>Diptera</taxon>
        <taxon>Nematocera</taxon>
        <taxon>Chironomoidea</taxon>
        <taxon>Chironomidae</taxon>
        <taxon>Clunio</taxon>
    </lineage>
</organism>
<feature type="chain" id="PRO_5012949839" evidence="1">
    <location>
        <begin position="17"/>
        <end position="86"/>
    </location>
</feature>
<proteinExistence type="predicted"/>
<accession>A0A1J1IY61</accession>
<name>A0A1J1IY61_9DIPT</name>
<dbReference type="Proteomes" id="UP000183832">
    <property type="component" value="Unassembled WGS sequence"/>
</dbReference>
<feature type="non-terminal residue" evidence="2">
    <location>
        <position position="86"/>
    </location>
</feature>
<sequence>MKNLLIGVALIVGASCQIYTQIGPDGYKYPKPEARFNLPDPVEQNEVVDEPQGCSNGGSGQYCCLNGADNPDCCDNGGRGPFCCAN</sequence>
<gene>
    <name evidence="2" type="ORF">CLUMA_CG017191</name>
</gene>
<dbReference type="OrthoDB" id="7744280at2759"/>
<evidence type="ECO:0000313" key="3">
    <source>
        <dbReference type="Proteomes" id="UP000183832"/>
    </source>
</evidence>
<keyword evidence="3" id="KW-1185">Reference proteome</keyword>
<evidence type="ECO:0000256" key="1">
    <source>
        <dbReference type="SAM" id="SignalP"/>
    </source>
</evidence>
<keyword evidence="1" id="KW-0732">Signal</keyword>
<dbReference type="AlphaFoldDB" id="A0A1J1IY61"/>
<dbReference type="PROSITE" id="PS51257">
    <property type="entry name" value="PROKAR_LIPOPROTEIN"/>
    <property type="match status" value="1"/>
</dbReference>
<reference evidence="2 3" key="1">
    <citation type="submission" date="2015-04" db="EMBL/GenBank/DDBJ databases">
        <authorList>
            <person name="Syromyatnikov M.Y."/>
            <person name="Popov V.N."/>
        </authorList>
    </citation>
    <scope>NUCLEOTIDE SEQUENCE [LARGE SCALE GENOMIC DNA]</scope>
</reference>